<dbReference type="PROSITE" id="PS51808">
    <property type="entry name" value="CHCH"/>
    <property type="match status" value="1"/>
</dbReference>
<dbReference type="Proteomes" id="UP001489004">
    <property type="component" value="Unassembled WGS sequence"/>
</dbReference>
<keyword evidence="2" id="KW-1185">Reference proteome</keyword>
<comment type="caution">
    <text evidence="1">The sequence shown here is derived from an EMBL/GenBank/DDBJ whole genome shotgun (WGS) entry which is preliminary data.</text>
</comment>
<dbReference type="EMBL" id="JALJOR010000004">
    <property type="protein sequence ID" value="KAK9818419.1"/>
    <property type="molecule type" value="Genomic_DNA"/>
</dbReference>
<sequence>MGAAQGKAVDMEEALPLETGVRVTQSLLQQLTGKAKTHVRPHQAAQGAATSLAAVHLPPHLEQEVLATLQRDKQLKRALERSTRAGALLLKAEREEVAQVDALAEELTQKEYRAPARPPPCQAEREACLYCYQDNYQDPLRCADKVEAFSQCARQAHAAFVG</sequence>
<organism evidence="1 2">
    <name type="scientific">[Myrmecia] bisecta</name>
    <dbReference type="NCBI Taxonomy" id="41462"/>
    <lineage>
        <taxon>Eukaryota</taxon>
        <taxon>Viridiplantae</taxon>
        <taxon>Chlorophyta</taxon>
        <taxon>core chlorophytes</taxon>
        <taxon>Trebouxiophyceae</taxon>
        <taxon>Trebouxiales</taxon>
        <taxon>Trebouxiaceae</taxon>
        <taxon>Myrmecia</taxon>
    </lineage>
</organism>
<dbReference type="PANTHER" id="PTHR47587:SF2">
    <property type="entry name" value="OS05G0103500 PROTEIN"/>
    <property type="match status" value="1"/>
</dbReference>
<accession>A0AAW1QC93</accession>
<dbReference type="AlphaFoldDB" id="A0AAW1QC93"/>
<evidence type="ECO:0000313" key="2">
    <source>
        <dbReference type="Proteomes" id="UP001489004"/>
    </source>
</evidence>
<evidence type="ECO:0000313" key="1">
    <source>
        <dbReference type="EMBL" id="KAK9818419.1"/>
    </source>
</evidence>
<evidence type="ECO:0008006" key="3">
    <source>
        <dbReference type="Google" id="ProtNLM"/>
    </source>
</evidence>
<dbReference type="Pfam" id="PF07956">
    <property type="entry name" value="DUF1690"/>
    <property type="match status" value="1"/>
</dbReference>
<protein>
    <recommendedName>
        <fullName evidence="3">Coiled-coil-helix-coiled-coil-helix domain-containing protein 3, mitochondrial</fullName>
    </recommendedName>
</protein>
<dbReference type="PANTHER" id="PTHR47587">
    <property type="entry name" value="OS05G0103500 PROTEIN"/>
    <property type="match status" value="1"/>
</dbReference>
<gene>
    <name evidence="1" type="ORF">WJX72_012411</name>
</gene>
<proteinExistence type="predicted"/>
<reference evidence="1 2" key="1">
    <citation type="journal article" date="2024" name="Nat. Commun.">
        <title>Phylogenomics reveals the evolutionary origins of lichenization in chlorophyte algae.</title>
        <authorList>
            <person name="Puginier C."/>
            <person name="Libourel C."/>
            <person name="Otte J."/>
            <person name="Skaloud P."/>
            <person name="Haon M."/>
            <person name="Grisel S."/>
            <person name="Petersen M."/>
            <person name="Berrin J.G."/>
            <person name="Delaux P.M."/>
            <person name="Dal Grande F."/>
            <person name="Keller J."/>
        </authorList>
    </citation>
    <scope>NUCLEOTIDE SEQUENCE [LARGE SCALE GENOMIC DNA]</scope>
    <source>
        <strain evidence="1 2">SAG 2043</strain>
    </source>
</reference>
<dbReference type="InterPro" id="IPR012471">
    <property type="entry name" value="DUF1690"/>
</dbReference>
<name>A0AAW1QC93_9CHLO</name>